<reference evidence="1 2" key="1">
    <citation type="submission" date="2019-10" db="EMBL/GenBank/DDBJ databases">
        <title>Paraburkholderia sp. isolated from nodules of Mimosa pudica from Brazilian Atlantic Forest soils.</title>
        <authorList>
            <person name="Paulitsch F."/>
            <person name="Hungria M."/>
            <person name="Dall'Agnol R."/>
        </authorList>
    </citation>
    <scope>NUCLEOTIDE SEQUENCE [LARGE SCALE GENOMIC DNA]</scope>
    <source>
        <strain evidence="1 2">CNPSo 3157</strain>
    </source>
</reference>
<dbReference type="AlphaFoldDB" id="A0A7X1NBC1"/>
<proteinExistence type="predicted"/>
<comment type="caution">
    <text evidence="1">The sequence shown here is derived from an EMBL/GenBank/DDBJ whole genome shotgun (WGS) entry which is preliminary data.</text>
</comment>
<gene>
    <name evidence="1" type="ORF">GCT13_17580</name>
</gene>
<keyword evidence="2" id="KW-1185">Reference proteome</keyword>
<dbReference type="Proteomes" id="UP000484381">
    <property type="component" value="Unassembled WGS sequence"/>
</dbReference>
<organism evidence="1 2">
    <name type="scientific">Paraburkholderia franconis</name>
    <dbReference type="NCBI Taxonomy" id="2654983"/>
    <lineage>
        <taxon>Bacteria</taxon>
        <taxon>Pseudomonadati</taxon>
        <taxon>Pseudomonadota</taxon>
        <taxon>Betaproteobacteria</taxon>
        <taxon>Burkholderiales</taxon>
        <taxon>Burkholderiaceae</taxon>
        <taxon>Paraburkholderia</taxon>
    </lineage>
</organism>
<name>A0A7X1NBC1_9BURK</name>
<evidence type="ECO:0000313" key="2">
    <source>
        <dbReference type="Proteomes" id="UP000484381"/>
    </source>
</evidence>
<dbReference type="EMBL" id="WHNP01000014">
    <property type="protein sequence ID" value="MPW18679.1"/>
    <property type="molecule type" value="Genomic_DNA"/>
</dbReference>
<sequence length="52" mass="6024">MAKREQLARRALEGMAKLDTLTASWRKIAIRRIESGQVESWTKRLDTPVAQR</sequence>
<protein>
    <submittedName>
        <fullName evidence="1">Uncharacterized protein</fullName>
    </submittedName>
</protein>
<evidence type="ECO:0000313" key="1">
    <source>
        <dbReference type="EMBL" id="MPW18679.1"/>
    </source>
</evidence>
<accession>A0A7X1NBC1</accession>